<evidence type="ECO:0000313" key="2">
    <source>
        <dbReference type="Proteomes" id="UP000009309"/>
    </source>
</evidence>
<protein>
    <submittedName>
        <fullName evidence="1">Uncharacterized protein</fullName>
    </submittedName>
</protein>
<evidence type="ECO:0000313" key="1">
    <source>
        <dbReference type="EMBL" id="CCH52377.1"/>
    </source>
</evidence>
<name>I2GEQ2_9BACT</name>
<comment type="caution">
    <text evidence="1">The sequence shown here is derived from an EMBL/GenBank/DDBJ whole genome shotgun (WGS) entry which is preliminary data.</text>
</comment>
<dbReference type="EMBL" id="CAIT01000005">
    <property type="protein sequence ID" value="CCH52377.1"/>
    <property type="molecule type" value="Genomic_DNA"/>
</dbReference>
<proteinExistence type="predicted"/>
<reference evidence="1 2" key="1">
    <citation type="journal article" date="2012" name="J. Bacteriol.">
        <title>Genome Sequence of the Filamentous Bacterium Fibrisoma limi BUZ 3T.</title>
        <authorList>
            <person name="Filippini M."/>
            <person name="Qi W."/>
            <person name="Jaenicke S."/>
            <person name="Goesmann A."/>
            <person name="Smits T.H."/>
            <person name="Bagheri H.C."/>
        </authorList>
    </citation>
    <scope>NUCLEOTIDE SEQUENCE [LARGE SCALE GENOMIC DNA]</scope>
    <source>
        <strain evidence="2">BUZ 3T</strain>
    </source>
</reference>
<gene>
    <name evidence="1" type="ORF">BN8_01375</name>
</gene>
<accession>I2GEQ2</accession>
<keyword evidence="2" id="KW-1185">Reference proteome</keyword>
<dbReference type="AlphaFoldDB" id="I2GEQ2"/>
<sequence length="35" mass="4066">MLLNDTLTIAQHTVAKSFYLNRFRGLGWESKLPED</sequence>
<organism evidence="1 2">
    <name type="scientific">Fibrisoma limi BUZ 3</name>
    <dbReference type="NCBI Taxonomy" id="1185876"/>
    <lineage>
        <taxon>Bacteria</taxon>
        <taxon>Pseudomonadati</taxon>
        <taxon>Bacteroidota</taxon>
        <taxon>Cytophagia</taxon>
        <taxon>Cytophagales</taxon>
        <taxon>Spirosomataceae</taxon>
        <taxon>Fibrisoma</taxon>
    </lineage>
</organism>
<dbReference type="Proteomes" id="UP000009309">
    <property type="component" value="Unassembled WGS sequence"/>
</dbReference>